<dbReference type="GO" id="GO:0004497">
    <property type="term" value="F:monooxygenase activity"/>
    <property type="evidence" value="ECO:0007669"/>
    <property type="project" value="TreeGrafter"/>
</dbReference>
<organism evidence="2 3">
    <name type="scientific">Paenibacillus lautus</name>
    <name type="common">Bacillus lautus</name>
    <dbReference type="NCBI Taxonomy" id="1401"/>
    <lineage>
        <taxon>Bacteria</taxon>
        <taxon>Bacillati</taxon>
        <taxon>Bacillota</taxon>
        <taxon>Bacilli</taxon>
        <taxon>Bacillales</taxon>
        <taxon>Paenibacillaceae</taxon>
        <taxon>Paenibacillus</taxon>
    </lineage>
</organism>
<sequence length="469" mass="51971">MKNIEFKVASTSCCTPQVPTIAEDKVKEEYVRYNGTHPVAIIGGGPIGLAAAAHLAERGQQFILFEAGPSIGQNILQWGHVRLFSPWQYNIDKAAERLLLKHGWQLPVLKELPFGQEIVHQYLEPLAKLPELNPYIMLNARVVSISKKNADKMKSPNRAAAPFVLYVERNGNTERFQARAVIDASGTWAHSNPLHADGIWTREERDLKDRIYYGIPDLSAAEQRQKYAGKRIAVVGGGHSAINTLLDLVNLKKSDANTEILWLMRKENVEEAYGGEENDQLEARGALGSQIHQWIDAEQIQVVTPYMIEGLYHKDGKINIIGTIHGEDKEMQGIDEIIVNTGSRPDFSFLSEIRLSIDPATESVEALAPLIDPNVHSCGTVRPHGEKELRHVEKNFYLVGMKSYGRAPTFLMATGYEQVRSIAAYLDGDMEAAIKVELELPETGVCGISSAPNANDCCMPTDSSTSRCN</sequence>
<reference evidence="2 3" key="1">
    <citation type="submission" date="2016-11" db="EMBL/GenBank/DDBJ databases">
        <title>Paenibacillus species isolates.</title>
        <authorList>
            <person name="Beno S.M."/>
        </authorList>
    </citation>
    <scope>NUCLEOTIDE SEQUENCE [LARGE SCALE GENOMIC DNA]</scope>
    <source>
        <strain evidence="2 3">FSL F4-0100</strain>
    </source>
</reference>
<comment type="caution">
    <text evidence="2">The sequence shown here is derived from an EMBL/GenBank/DDBJ whole genome shotgun (WGS) entry which is preliminary data.</text>
</comment>
<dbReference type="OrthoDB" id="9773233at2"/>
<proteinExistence type="predicted"/>
<accession>A0A1R1B8K9</accession>
<evidence type="ECO:0000313" key="3">
    <source>
        <dbReference type="Proteomes" id="UP000187074"/>
    </source>
</evidence>
<dbReference type="AlphaFoldDB" id="A0A1R1B8K9"/>
<dbReference type="InterPro" id="IPR050982">
    <property type="entry name" value="Auxin_biosynth/cation_transpt"/>
</dbReference>
<dbReference type="EMBL" id="MRTF01000001">
    <property type="protein sequence ID" value="OME96382.1"/>
    <property type="molecule type" value="Genomic_DNA"/>
</dbReference>
<dbReference type="PANTHER" id="PTHR43539">
    <property type="entry name" value="FLAVIN-BINDING MONOOXYGENASE-LIKE PROTEIN (AFU_ORTHOLOGUE AFUA_4G09220)"/>
    <property type="match status" value="1"/>
</dbReference>
<name>A0A1R1B8K9_PAELA</name>
<dbReference type="Pfam" id="PF13738">
    <property type="entry name" value="Pyr_redox_3"/>
    <property type="match status" value="1"/>
</dbReference>
<dbReference type="GO" id="GO:0050660">
    <property type="term" value="F:flavin adenine dinucleotide binding"/>
    <property type="evidence" value="ECO:0007669"/>
    <property type="project" value="TreeGrafter"/>
</dbReference>
<dbReference type="Gene3D" id="3.50.50.60">
    <property type="entry name" value="FAD/NAD(P)-binding domain"/>
    <property type="match status" value="1"/>
</dbReference>
<dbReference type="Proteomes" id="UP000187074">
    <property type="component" value="Unassembled WGS sequence"/>
</dbReference>
<dbReference type="InterPro" id="IPR036188">
    <property type="entry name" value="FAD/NAD-bd_sf"/>
</dbReference>
<dbReference type="PRINTS" id="PR00368">
    <property type="entry name" value="FADPNR"/>
</dbReference>
<gene>
    <name evidence="2" type="ORF">BK123_01990</name>
</gene>
<dbReference type="SUPFAM" id="SSF51905">
    <property type="entry name" value="FAD/NAD(P)-binding domain"/>
    <property type="match status" value="1"/>
</dbReference>
<dbReference type="RefSeq" id="WP_076320746.1">
    <property type="nucleotide sequence ID" value="NZ_JBCMXI010000015.1"/>
</dbReference>
<dbReference type="PANTHER" id="PTHR43539:SF78">
    <property type="entry name" value="FLAVIN-CONTAINING MONOOXYGENASE"/>
    <property type="match status" value="1"/>
</dbReference>
<dbReference type="PRINTS" id="PR00411">
    <property type="entry name" value="PNDRDTASEI"/>
</dbReference>
<dbReference type="STRING" id="1401.BK123_01990"/>
<evidence type="ECO:0000313" key="2">
    <source>
        <dbReference type="EMBL" id="OME96382.1"/>
    </source>
</evidence>
<keyword evidence="1" id="KW-0560">Oxidoreductase</keyword>
<evidence type="ECO:0000256" key="1">
    <source>
        <dbReference type="ARBA" id="ARBA00023002"/>
    </source>
</evidence>
<protein>
    <submittedName>
        <fullName evidence="2">Glutamate synthase</fullName>
    </submittedName>
</protein>